<dbReference type="SUPFAM" id="SSF51735">
    <property type="entry name" value="NAD(P)-binding Rossmann-fold domains"/>
    <property type="match status" value="1"/>
</dbReference>
<dbReference type="Proteomes" id="UP000027731">
    <property type="component" value="Unassembled WGS sequence"/>
</dbReference>
<evidence type="ECO:0000256" key="2">
    <source>
        <dbReference type="ARBA" id="ARBA00022723"/>
    </source>
</evidence>
<reference evidence="7 8" key="1">
    <citation type="submission" date="2014-06" db="EMBL/GenBank/DDBJ databases">
        <title>Genetic determinant of reutericyclin biosynthesis of Lactobacillus reuteri.</title>
        <authorList>
            <person name="Lin X."/>
            <person name="Duar R."/>
            <person name="Walter J."/>
            <person name="Gaenzle M."/>
        </authorList>
    </citation>
    <scope>NUCLEOTIDE SEQUENCE [LARGE SCALE GENOMIC DNA]</scope>
    <source>
        <strain evidence="7 8">LTH2584</strain>
    </source>
</reference>
<dbReference type="InterPro" id="IPR020843">
    <property type="entry name" value="ER"/>
</dbReference>
<sequence>MKKAIFKKAGQMKIVDVDRPTIEKPDDVIIKVVRTCVCGSDLWNFRGINPVEKDSENSGHEAIGIVEEVGEDITTVKPGDFVIAPFTHGCGYCAACREGFDGSCQSHNDNFSSGVQAQYVRFQHGQWALVKVPGKPSDYSEGMLKSLLTLADVMATGYHAARVANVSAGDTVVVMGDGAVGLCAIIAAKMRGAKKIISTSRHADRQALAKKFGATDNVAERDDEAVQKIMELTNGAGADAVLECVGTEQSTDTAMKVGRPGAIVGRVGLPHTPKIDMTMPFYNNTIVGGGPASVTTYDKDVLLKAVLDGDINPGKVFTKSFDLDQIQEAYEAMDKREAIKSYIIMDGFERD</sequence>
<dbReference type="PANTHER" id="PTHR42813:SF2">
    <property type="entry name" value="DEHYDROGENASE, ZINC-CONTAINING, PUTATIVE (AFU_ORTHOLOGUE AFUA_2G02810)-RELATED"/>
    <property type="match status" value="1"/>
</dbReference>
<dbReference type="EMBL" id="JOSX01000014">
    <property type="protein sequence ID" value="KEK15141.1"/>
    <property type="molecule type" value="Genomic_DNA"/>
</dbReference>
<organism evidence="7 8">
    <name type="scientific">Limosilactobacillus reuteri</name>
    <name type="common">Lactobacillus reuteri</name>
    <dbReference type="NCBI Taxonomy" id="1598"/>
    <lineage>
        <taxon>Bacteria</taxon>
        <taxon>Bacillati</taxon>
        <taxon>Bacillota</taxon>
        <taxon>Bacilli</taxon>
        <taxon>Lactobacillales</taxon>
        <taxon>Lactobacillaceae</taxon>
        <taxon>Limosilactobacillus</taxon>
    </lineage>
</organism>
<name>A0A073JM04_LIMRT</name>
<dbReference type="SUPFAM" id="SSF50129">
    <property type="entry name" value="GroES-like"/>
    <property type="match status" value="1"/>
</dbReference>
<dbReference type="GO" id="GO:0008270">
    <property type="term" value="F:zinc ion binding"/>
    <property type="evidence" value="ECO:0007669"/>
    <property type="project" value="InterPro"/>
</dbReference>
<evidence type="ECO:0000256" key="4">
    <source>
        <dbReference type="ARBA" id="ARBA00023002"/>
    </source>
</evidence>
<dbReference type="InterPro" id="IPR036291">
    <property type="entry name" value="NAD(P)-bd_dom_sf"/>
</dbReference>
<dbReference type="Gene3D" id="3.90.180.10">
    <property type="entry name" value="Medium-chain alcohol dehydrogenases, catalytic domain"/>
    <property type="match status" value="1"/>
</dbReference>
<dbReference type="GO" id="GO:0016491">
    <property type="term" value="F:oxidoreductase activity"/>
    <property type="evidence" value="ECO:0007669"/>
    <property type="project" value="UniProtKB-KW"/>
</dbReference>
<evidence type="ECO:0000259" key="6">
    <source>
        <dbReference type="SMART" id="SM00829"/>
    </source>
</evidence>
<comment type="cofactor">
    <cofactor evidence="1 5">
        <name>Zn(2+)</name>
        <dbReference type="ChEBI" id="CHEBI:29105"/>
    </cofactor>
</comment>
<evidence type="ECO:0000256" key="5">
    <source>
        <dbReference type="RuleBase" id="RU361277"/>
    </source>
</evidence>
<comment type="similarity">
    <text evidence="5">Belongs to the zinc-containing alcohol dehydrogenase family.</text>
</comment>
<comment type="caution">
    <text evidence="7">The sequence shown here is derived from an EMBL/GenBank/DDBJ whole genome shotgun (WGS) entry which is preliminary data.</text>
</comment>
<dbReference type="AlphaFoldDB" id="A0A073JM04"/>
<dbReference type="InterPro" id="IPR013154">
    <property type="entry name" value="ADH-like_N"/>
</dbReference>
<keyword evidence="2 5" id="KW-0479">Metal-binding</keyword>
<dbReference type="Gene3D" id="3.40.50.720">
    <property type="entry name" value="NAD(P)-binding Rossmann-like Domain"/>
    <property type="match status" value="1"/>
</dbReference>
<evidence type="ECO:0000256" key="3">
    <source>
        <dbReference type="ARBA" id="ARBA00022833"/>
    </source>
</evidence>
<feature type="domain" description="Enoyl reductase (ER)" evidence="6">
    <location>
        <begin position="10"/>
        <end position="339"/>
    </location>
</feature>
<dbReference type="PROSITE" id="PS00059">
    <property type="entry name" value="ADH_ZINC"/>
    <property type="match status" value="1"/>
</dbReference>
<evidence type="ECO:0000313" key="8">
    <source>
        <dbReference type="Proteomes" id="UP000027731"/>
    </source>
</evidence>
<dbReference type="InterPro" id="IPR013149">
    <property type="entry name" value="ADH-like_C"/>
</dbReference>
<proteinExistence type="inferred from homology"/>
<keyword evidence="3 5" id="KW-0862">Zinc</keyword>
<dbReference type="InterPro" id="IPR011032">
    <property type="entry name" value="GroES-like_sf"/>
</dbReference>
<gene>
    <name evidence="7" type="ORF">LR3_03895</name>
</gene>
<keyword evidence="4" id="KW-0560">Oxidoreductase</keyword>
<dbReference type="SMART" id="SM00829">
    <property type="entry name" value="PKS_ER"/>
    <property type="match status" value="1"/>
</dbReference>
<dbReference type="PATRIC" id="fig|1598.90.peg.1072"/>
<evidence type="ECO:0000256" key="1">
    <source>
        <dbReference type="ARBA" id="ARBA00001947"/>
    </source>
</evidence>
<dbReference type="Pfam" id="PF00107">
    <property type="entry name" value="ADH_zinc_N"/>
    <property type="match status" value="1"/>
</dbReference>
<dbReference type="Pfam" id="PF08240">
    <property type="entry name" value="ADH_N"/>
    <property type="match status" value="1"/>
</dbReference>
<evidence type="ECO:0000313" key="7">
    <source>
        <dbReference type="EMBL" id="KEK15141.1"/>
    </source>
</evidence>
<dbReference type="CDD" id="cd08287">
    <property type="entry name" value="FDH_like_ADH3"/>
    <property type="match status" value="1"/>
</dbReference>
<accession>A0A073JM04</accession>
<dbReference type="PANTHER" id="PTHR42813">
    <property type="entry name" value="ZINC-TYPE ALCOHOL DEHYDROGENASE-LIKE"/>
    <property type="match status" value="1"/>
</dbReference>
<dbReference type="InterPro" id="IPR002328">
    <property type="entry name" value="ADH_Zn_CS"/>
</dbReference>
<protein>
    <submittedName>
        <fullName evidence="7">Molecular chaperone GroES</fullName>
    </submittedName>
</protein>